<dbReference type="AlphaFoldDB" id="A0A418KR94"/>
<dbReference type="RefSeq" id="WP_119660134.1">
    <property type="nucleotide sequence ID" value="NZ_QUAL01000115.1"/>
</dbReference>
<proteinExistence type="predicted"/>
<protein>
    <submittedName>
        <fullName evidence="1">Uncharacterized protein</fullName>
    </submittedName>
</protein>
<organism evidence="1 2">
    <name type="scientific">Jiangella rhizosphaerae</name>
    <dbReference type="NCBI Taxonomy" id="2293569"/>
    <lineage>
        <taxon>Bacteria</taxon>
        <taxon>Bacillati</taxon>
        <taxon>Actinomycetota</taxon>
        <taxon>Actinomycetes</taxon>
        <taxon>Jiangellales</taxon>
        <taxon>Jiangellaceae</taxon>
        <taxon>Jiangella</taxon>
    </lineage>
</organism>
<gene>
    <name evidence="1" type="ORF">DY240_12040</name>
</gene>
<reference evidence="1 2" key="1">
    <citation type="submission" date="2018-09" db="EMBL/GenBank/DDBJ databases">
        <title>Isolation, diversity and antifungal activity of actinobacteria from wheat.</title>
        <authorList>
            <person name="Han C."/>
        </authorList>
    </citation>
    <scope>NUCLEOTIDE SEQUENCE [LARGE SCALE GENOMIC DNA]</scope>
    <source>
        <strain evidence="1 2">NEAU-YY265</strain>
    </source>
</reference>
<keyword evidence="2" id="KW-1185">Reference proteome</keyword>
<evidence type="ECO:0000313" key="1">
    <source>
        <dbReference type="EMBL" id="RIQ24371.1"/>
    </source>
</evidence>
<evidence type="ECO:0000313" key="2">
    <source>
        <dbReference type="Proteomes" id="UP000284057"/>
    </source>
</evidence>
<dbReference type="OrthoDB" id="5069422at2"/>
<sequence>MINGLRDQVVALACLRHGLPAWHGRGVDALPDAVTGPLAGTLVGTLDDTALRRAMTAAVSSGAPGDEGQ</sequence>
<dbReference type="EMBL" id="QUAL01000115">
    <property type="protein sequence ID" value="RIQ24371.1"/>
    <property type="molecule type" value="Genomic_DNA"/>
</dbReference>
<accession>A0A418KR94</accession>
<comment type="caution">
    <text evidence="1">The sequence shown here is derived from an EMBL/GenBank/DDBJ whole genome shotgun (WGS) entry which is preliminary data.</text>
</comment>
<dbReference type="Proteomes" id="UP000284057">
    <property type="component" value="Unassembled WGS sequence"/>
</dbReference>
<name>A0A418KR94_9ACTN</name>